<feature type="signal peptide" evidence="1">
    <location>
        <begin position="1"/>
        <end position="21"/>
    </location>
</feature>
<gene>
    <name evidence="2" type="ORF">GIW73_06645</name>
</gene>
<organism evidence="2 3">
    <name type="scientific">Pseudomonas syringae</name>
    <dbReference type="NCBI Taxonomy" id="317"/>
    <lineage>
        <taxon>Bacteria</taxon>
        <taxon>Pseudomonadati</taxon>
        <taxon>Pseudomonadota</taxon>
        <taxon>Gammaproteobacteria</taxon>
        <taxon>Pseudomonadales</taxon>
        <taxon>Pseudomonadaceae</taxon>
        <taxon>Pseudomonas</taxon>
    </lineage>
</organism>
<dbReference type="Proteomes" id="UP000814207">
    <property type="component" value="Unassembled WGS sequence"/>
</dbReference>
<accession>A0A9Q3X3S3</accession>
<name>A0A9Q3X3S3_PSESX</name>
<dbReference type="AlphaFoldDB" id="A0A9Q3X3S3"/>
<proteinExistence type="predicted"/>
<evidence type="ECO:0000313" key="2">
    <source>
        <dbReference type="EMBL" id="MCF5062624.1"/>
    </source>
</evidence>
<sequence length="154" mass="16336">MKKTFNSGVALLLSVATSVMAADAPSNFIGNWRVAGVAVSANGVQALGDNDPSLMGKRLTFTPQRLAWDQPTATNDACAEPTLDRLQAMPPAELQPQLRQLGMRHPVAYMLRCGSGTWGPGDQMTVYLGAAGAVAMPWYDGGVLKLVKLPPPKD</sequence>
<feature type="chain" id="PRO_5040239597" evidence="1">
    <location>
        <begin position="22"/>
        <end position="154"/>
    </location>
</feature>
<evidence type="ECO:0000313" key="3">
    <source>
        <dbReference type="Proteomes" id="UP000814207"/>
    </source>
</evidence>
<dbReference type="EMBL" id="WKEU01000019">
    <property type="protein sequence ID" value="MCF5062624.1"/>
    <property type="molecule type" value="Genomic_DNA"/>
</dbReference>
<comment type="caution">
    <text evidence="2">The sequence shown here is derived from an EMBL/GenBank/DDBJ whole genome shotgun (WGS) entry which is preliminary data.</text>
</comment>
<protein>
    <submittedName>
        <fullName evidence="2">Uncharacterized protein</fullName>
    </submittedName>
</protein>
<keyword evidence="1" id="KW-0732">Signal</keyword>
<evidence type="ECO:0000256" key="1">
    <source>
        <dbReference type="SAM" id="SignalP"/>
    </source>
</evidence>
<reference evidence="2" key="1">
    <citation type="submission" date="2019-11" db="EMBL/GenBank/DDBJ databases">
        <title>Epiphytic Pseudomonas syringae from cherry orchards.</title>
        <authorList>
            <person name="Hulin M.T."/>
        </authorList>
    </citation>
    <scope>NUCLEOTIDE SEQUENCE</scope>
    <source>
        <strain evidence="2">PA-6-9A</strain>
    </source>
</reference>